<sequence>MDTGNHIRMTRHPTLKAVPLSEVRSDYGATYFEAALARFVAQYHQPHLTRAQIEDAANRMSIRFQTIPVFHKIKFRNRDPFARTAEFDTSDAVHAKPIRQDSRGRDVPARFDTVLVNMGTSGNANSRLQGFRVAQVRVVFALLPRAVATLFKRPPPDHLAYVEWFSAFTAEPDRNSGMYKVVRSIQNGERLASIIPVSQIERSVHLLPKFGPVVPRDWTSSTVLDLAAAFFVNPFLDRHTFATFV</sequence>
<dbReference type="Proteomes" id="UP000030669">
    <property type="component" value="Unassembled WGS sequence"/>
</dbReference>
<dbReference type="OMA" id="NDPDDIM"/>
<gene>
    <name evidence="1" type="ORF">GLOTRDRAFT_129264</name>
</gene>
<protein>
    <submittedName>
        <fullName evidence="1">Uncharacterized protein</fullName>
    </submittedName>
</protein>
<keyword evidence="2" id="KW-1185">Reference proteome</keyword>
<evidence type="ECO:0000313" key="2">
    <source>
        <dbReference type="Proteomes" id="UP000030669"/>
    </source>
</evidence>
<dbReference type="AlphaFoldDB" id="S7Q653"/>
<dbReference type="GeneID" id="19301887"/>
<evidence type="ECO:0000313" key="1">
    <source>
        <dbReference type="EMBL" id="EPQ54953.1"/>
    </source>
</evidence>
<reference evidence="1 2" key="1">
    <citation type="journal article" date="2012" name="Science">
        <title>The Paleozoic origin of enzymatic lignin decomposition reconstructed from 31 fungal genomes.</title>
        <authorList>
            <person name="Floudas D."/>
            <person name="Binder M."/>
            <person name="Riley R."/>
            <person name="Barry K."/>
            <person name="Blanchette R.A."/>
            <person name="Henrissat B."/>
            <person name="Martinez A.T."/>
            <person name="Otillar R."/>
            <person name="Spatafora J.W."/>
            <person name="Yadav J.S."/>
            <person name="Aerts A."/>
            <person name="Benoit I."/>
            <person name="Boyd A."/>
            <person name="Carlson A."/>
            <person name="Copeland A."/>
            <person name="Coutinho P.M."/>
            <person name="de Vries R.P."/>
            <person name="Ferreira P."/>
            <person name="Findley K."/>
            <person name="Foster B."/>
            <person name="Gaskell J."/>
            <person name="Glotzer D."/>
            <person name="Gorecki P."/>
            <person name="Heitman J."/>
            <person name="Hesse C."/>
            <person name="Hori C."/>
            <person name="Igarashi K."/>
            <person name="Jurgens J.A."/>
            <person name="Kallen N."/>
            <person name="Kersten P."/>
            <person name="Kohler A."/>
            <person name="Kuees U."/>
            <person name="Kumar T.K.A."/>
            <person name="Kuo A."/>
            <person name="LaButti K."/>
            <person name="Larrondo L.F."/>
            <person name="Lindquist E."/>
            <person name="Ling A."/>
            <person name="Lombard V."/>
            <person name="Lucas S."/>
            <person name="Lundell T."/>
            <person name="Martin R."/>
            <person name="McLaughlin D.J."/>
            <person name="Morgenstern I."/>
            <person name="Morin E."/>
            <person name="Murat C."/>
            <person name="Nagy L.G."/>
            <person name="Nolan M."/>
            <person name="Ohm R.A."/>
            <person name="Patyshakuliyeva A."/>
            <person name="Rokas A."/>
            <person name="Ruiz-Duenas F.J."/>
            <person name="Sabat G."/>
            <person name="Salamov A."/>
            <person name="Samejima M."/>
            <person name="Schmutz J."/>
            <person name="Slot J.C."/>
            <person name="St John F."/>
            <person name="Stenlid J."/>
            <person name="Sun H."/>
            <person name="Sun S."/>
            <person name="Syed K."/>
            <person name="Tsang A."/>
            <person name="Wiebenga A."/>
            <person name="Young D."/>
            <person name="Pisabarro A."/>
            <person name="Eastwood D.C."/>
            <person name="Martin F."/>
            <person name="Cullen D."/>
            <person name="Grigoriev I.V."/>
            <person name="Hibbett D.S."/>
        </authorList>
    </citation>
    <scope>NUCLEOTIDE SEQUENCE [LARGE SCALE GENOMIC DNA]</scope>
    <source>
        <strain evidence="1 2">ATCC 11539</strain>
    </source>
</reference>
<dbReference type="EMBL" id="KB469302">
    <property type="protein sequence ID" value="EPQ54953.1"/>
    <property type="molecule type" value="Genomic_DNA"/>
</dbReference>
<proteinExistence type="predicted"/>
<dbReference type="OrthoDB" id="2576233at2759"/>
<dbReference type="KEGG" id="gtr:GLOTRDRAFT_129264"/>
<dbReference type="eggNOG" id="ENOG502SHSB">
    <property type="taxonomic scope" value="Eukaryota"/>
</dbReference>
<name>S7Q653_GLOTA</name>
<dbReference type="HOGENOM" id="CLU_006344_0_0_1"/>
<dbReference type="RefSeq" id="XP_007866146.1">
    <property type="nucleotide sequence ID" value="XM_007867955.1"/>
</dbReference>
<accession>S7Q653</accession>
<organism evidence="1 2">
    <name type="scientific">Gloeophyllum trabeum (strain ATCC 11539 / FP-39264 / Madison 617)</name>
    <name type="common">Brown rot fungus</name>
    <dbReference type="NCBI Taxonomy" id="670483"/>
    <lineage>
        <taxon>Eukaryota</taxon>
        <taxon>Fungi</taxon>
        <taxon>Dikarya</taxon>
        <taxon>Basidiomycota</taxon>
        <taxon>Agaricomycotina</taxon>
        <taxon>Agaricomycetes</taxon>
        <taxon>Gloeophyllales</taxon>
        <taxon>Gloeophyllaceae</taxon>
        <taxon>Gloeophyllum</taxon>
    </lineage>
</organism>